<reference evidence="3" key="1">
    <citation type="submission" date="2017-02" db="EMBL/GenBank/DDBJ databases">
        <authorList>
            <person name="Varghese N."/>
            <person name="Submissions S."/>
        </authorList>
    </citation>
    <scope>NUCLEOTIDE SEQUENCE [LARGE SCALE GENOMIC DNA]</scope>
    <source>
        <strain evidence="3">ATCC BAA-73</strain>
    </source>
</reference>
<evidence type="ECO:0000313" key="3">
    <source>
        <dbReference type="Proteomes" id="UP000190625"/>
    </source>
</evidence>
<organism evidence="2 3">
    <name type="scientific">Selenihalanaerobacter shriftii</name>
    <dbReference type="NCBI Taxonomy" id="142842"/>
    <lineage>
        <taxon>Bacteria</taxon>
        <taxon>Bacillati</taxon>
        <taxon>Bacillota</taxon>
        <taxon>Clostridia</taxon>
        <taxon>Halanaerobiales</taxon>
        <taxon>Halobacteroidaceae</taxon>
        <taxon>Selenihalanaerobacter</taxon>
    </lineage>
</organism>
<evidence type="ECO:0000259" key="1">
    <source>
        <dbReference type="Pfam" id="PF11127"/>
    </source>
</evidence>
<dbReference type="EMBL" id="FUWM01000003">
    <property type="protein sequence ID" value="SJZ30441.1"/>
    <property type="molecule type" value="Genomic_DNA"/>
</dbReference>
<gene>
    <name evidence="2" type="ORF">SAMN02745118_00064</name>
</gene>
<evidence type="ECO:0000313" key="2">
    <source>
        <dbReference type="EMBL" id="SJZ30441.1"/>
    </source>
</evidence>
<dbReference type="InterPro" id="IPR021309">
    <property type="entry name" value="YgaP-like_TM"/>
</dbReference>
<dbReference type="AlphaFoldDB" id="A0A1T4JJW1"/>
<dbReference type="OrthoDB" id="1809868at2"/>
<proteinExistence type="predicted"/>
<dbReference type="Proteomes" id="UP000190625">
    <property type="component" value="Unassembled WGS sequence"/>
</dbReference>
<keyword evidence="3" id="KW-1185">Reference proteome</keyword>
<dbReference type="Pfam" id="PF11127">
    <property type="entry name" value="YgaP-like_TM"/>
    <property type="match status" value="1"/>
</dbReference>
<name>A0A1T4JJW1_9FIRM</name>
<sequence length="57" mass="6259">MEISFKRNIGSIDRVIRMIIGLTLIASGFLGLFESNLIATLAYLLGLSQIIESILGY</sequence>
<protein>
    <recommendedName>
        <fullName evidence="1">Inner membrane protein YgaP-like transmembrane domain-containing protein</fullName>
    </recommendedName>
</protein>
<accession>A0A1T4JJW1</accession>
<feature type="domain" description="Inner membrane protein YgaP-like transmembrane" evidence="1">
    <location>
        <begin position="6"/>
        <end position="57"/>
    </location>
</feature>
<dbReference type="RefSeq" id="WP_078808607.1">
    <property type="nucleotide sequence ID" value="NZ_FUWM01000003.1"/>
</dbReference>